<evidence type="ECO:0000256" key="2">
    <source>
        <dbReference type="ARBA" id="ARBA00022692"/>
    </source>
</evidence>
<dbReference type="InterPro" id="IPR004481">
    <property type="entry name" value="K/Na/Ca-exchanger"/>
</dbReference>
<dbReference type="AlphaFoldDB" id="A0A1H6N2R7"/>
<dbReference type="PANTHER" id="PTHR10846:SF8">
    <property type="entry name" value="INNER MEMBRANE PROTEIN YRBG"/>
    <property type="match status" value="1"/>
</dbReference>
<feature type="transmembrane region" description="Helical" evidence="5">
    <location>
        <begin position="336"/>
        <end position="354"/>
    </location>
</feature>
<dbReference type="Pfam" id="PF01699">
    <property type="entry name" value="Na_Ca_ex"/>
    <property type="match status" value="2"/>
</dbReference>
<feature type="transmembrane region" description="Helical" evidence="5">
    <location>
        <begin position="29"/>
        <end position="50"/>
    </location>
</feature>
<feature type="transmembrane region" description="Helical" evidence="5">
    <location>
        <begin position="276"/>
        <end position="295"/>
    </location>
</feature>
<dbReference type="PANTHER" id="PTHR10846">
    <property type="entry name" value="SODIUM/POTASSIUM/CALCIUM EXCHANGER"/>
    <property type="match status" value="1"/>
</dbReference>
<evidence type="ECO:0000256" key="4">
    <source>
        <dbReference type="ARBA" id="ARBA00023136"/>
    </source>
</evidence>
<dbReference type="NCBIfam" id="TIGR00367">
    <property type="entry name" value="calcium/sodium antiporter"/>
    <property type="match status" value="1"/>
</dbReference>
<feature type="transmembrane region" description="Helical" evidence="5">
    <location>
        <begin position="62"/>
        <end position="83"/>
    </location>
</feature>
<dbReference type="GO" id="GO:0008273">
    <property type="term" value="F:calcium, potassium:sodium antiporter activity"/>
    <property type="evidence" value="ECO:0007669"/>
    <property type="project" value="TreeGrafter"/>
</dbReference>
<evidence type="ECO:0000256" key="3">
    <source>
        <dbReference type="ARBA" id="ARBA00022989"/>
    </source>
</evidence>
<gene>
    <name evidence="7" type="ORF">SAMN05660691_03522</name>
</gene>
<evidence type="ECO:0000256" key="1">
    <source>
        <dbReference type="ARBA" id="ARBA00004141"/>
    </source>
</evidence>
<feature type="domain" description="Sodium/calcium exchanger membrane region" evidence="6">
    <location>
        <begin position="37"/>
        <end position="177"/>
    </location>
</feature>
<dbReference type="InterPro" id="IPR004837">
    <property type="entry name" value="NaCa_Exmemb"/>
</dbReference>
<evidence type="ECO:0000259" key="6">
    <source>
        <dbReference type="Pfam" id="PF01699"/>
    </source>
</evidence>
<name>A0A1H6N2R7_9GAMM</name>
<organism evidence="7 8">
    <name type="scientific">Rheinheimera pacifica</name>
    <dbReference type="NCBI Taxonomy" id="173990"/>
    <lineage>
        <taxon>Bacteria</taxon>
        <taxon>Pseudomonadati</taxon>
        <taxon>Pseudomonadota</taxon>
        <taxon>Gammaproteobacteria</taxon>
        <taxon>Chromatiales</taxon>
        <taxon>Chromatiaceae</taxon>
        <taxon>Rheinheimera</taxon>
    </lineage>
</organism>
<dbReference type="Proteomes" id="UP000199371">
    <property type="component" value="Unassembled WGS sequence"/>
</dbReference>
<comment type="subcellular location">
    <subcellularLocation>
        <location evidence="1">Membrane</location>
        <topology evidence="1">Multi-pass membrane protein</topology>
    </subcellularLocation>
</comment>
<reference evidence="8" key="1">
    <citation type="submission" date="2016-10" db="EMBL/GenBank/DDBJ databases">
        <authorList>
            <person name="Varghese N."/>
            <person name="Submissions S."/>
        </authorList>
    </citation>
    <scope>NUCLEOTIDE SEQUENCE [LARGE SCALE GENOMIC DNA]</scope>
    <source>
        <strain evidence="8">DSM 17616</strain>
    </source>
</reference>
<dbReference type="Gene3D" id="1.20.1420.30">
    <property type="entry name" value="NCX, central ion-binding region"/>
    <property type="match status" value="2"/>
</dbReference>
<feature type="transmembrane region" description="Helical" evidence="5">
    <location>
        <begin position="206"/>
        <end position="229"/>
    </location>
</feature>
<sequence length="355" mass="37962">MAAFFAIRADKQENTTRYLTENLHRTGNYILSPLLLAIIFVIVGLVLLLWSADRFVFGASSVARSAGISPMIIGLTIVAMGSSAPEMLVSANAAWHGRLDTSVGNALGSNITNILLVIGAAALLKPIAVSSLTLKREYPLVLLCTLLGYYFISDDNLSRTEGIMLLVAFAGFLCLMVYWGKNASSDDPLISEINSEIPDYAPLPKALLWVFIGLVVLLASSQLLVHGAVTIARYAGMSDLVIGLTIIAIGTSLPELAASIIGILKGEDDLALGNIIGSNIFNILAVMGLGAVIHPSVLDPMAGSRDSYVMIGATLLMLVMSFRFGRIRRINRIEGLLLLAGFVAYQYLLFTTILA</sequence>
<dbReference type="GO" id="GO:0006874">
    <property type="term" value="P:intracellular calcium ion homeostasis"/>
    <property type="evidence" value="ECO:0007669"/>
    <property type="project" value="TreeGrafter"/>
</dbReference>
<feature type="transmembrane region" description="Helical" evidence="5">
    <location>
        <begin position="241"/>
        <end position="264"/>
    </location>
</feature>
<accession>A0A1H6N2R7</accession>
<dbReference type="EMBL" id="FNXF01000017">
    <property type="protein sequence ID" value="SEI08941.1"/>
    <property type="molecule type" value="Genomic_DNA"/>
</dbReference>
<keyword evidence="8" id="KW-1185">Reference proteome</keyword>
<keyword evidence="3 5" id="KW-1133">Transmembrane helix</keyword>
<feature type="transmembrane region" description="Helical" evidence="5">
    <location>
        <begin position="103"/>
        <end position="124"/>
    </location>
</feature>
<feature type="domain" description="Sodium/calcium exchanger membrane region" evidence="6">
    <location>
        <begin position="206"/>
        <end position="350"/>
    </location>
</feature>
<evidence type="ECO:0000313" key="8">
    <source>
        <dbReference type="Proteomes" id="UP000199371"/>
    </source>
</evidence>
<dbReference type="InterPro" id="IPR044880">
    <property type="entry name" value="NCX_ion-bd_dom_sf"/>
</dbReference>
<proteinExistence type="predicted"/>
<dbReference type="GO" id="GO:0005262">
    <property type="term" value="F:calcium channel activity"/>
    <property type="evidence" value="ECO:0007669"/>
    <property type="project" value="TreeGrafter"/>
</dbReference>
<keyword evidence="2 5" id="KW-0812">Transmembrane</keyword>
<dbReference type="STRING" id="173990.SAMN05660691_03522"/>
<feature type="transmembrane region" description="Helical" evidence="5">
    <location>
        <begin position="164"/>
        <end position="180"/>
    </location>
</feature>
<dbReference type="GO" id="GO:0005886">
    <property type="term" value="C:plasma membrane"/>
    <property type="evidence" value="ECO:0007669"/>
    <property type="project" value="TreeGrafter"/>
</dbReference>
<keyword evidence="4 5" id="KW-0472">Membrane</keyword>
<feature type="transmembrane region" description="Helical" evidence="5">
    <location>
        <begin position="307"/>
        <end position="324"/>
    </location>
</feature>
<evidence type="ECO:0000256" key="5">
    <source>
        <dbReference type="SAM" id="Phobius"/>
    </source>
</evidence>
<protein>
    <submittedName>
        <fullName evidence="7">Cation:H+ antiporter</fullName>
    </submittedName>
</protein>
<evidence type="ECO:0000313" key="7">
    <source>
        <dbReference type="EMBL" id="SEI08941.1"/>
    </source>
</evidence>